<feature type="transmembrane region" description="Helical" evidence="6">
    <location>
        <begin position="6"/>
        <end position="23"/>
    </location>
</feature>
<evidence type="ECO:0000256" key="5">
    <source>
        <dbReference type="ARBA" id="ARBA00023136"/>
    </source>
</evidence>
<evidence type="ECO:0000256" key="1">
    <source>
        <dbReference type="ARBA" id="ARBA00004651"/>
    </source>
</evidence>
<feature type="transmembrane region" description="Helical" evidence="6">
    <location>
        <begin position="30"/>
        <end position="54"/>
    </location>
</feature>
<protein>
    <recommendedName>
        <fullName evidence="9">Cation:proton antiporter</fullName>
    </recommendedName>
</protein>
<keyword evidence="4 6" id="KW-1133">Transmembrane helix</keyword>
<evidence type="ECO:0000313" key="8">
    <source>
        <dbReference type="Proteomes" id="UP001314181"/>
    </source>
</evidence>
<keyword evidence="2" id="KW-1003">Cell membrane</keyword>
<accession>A0ABP0ET61</accession>
<feature type="transmembrane region" description="Helical" evidence="6">
    <location>
        <begin position="60"/>
        <end position="79"/>
    </location>
</feature>
<evidence type="ECO:0000313" key="7">
    <source>
        <dbReference type="EMBL" id="CAK8163217.1"/>
    </source>
</evidence>
<evidence type="ECO:0000256" key="2">
    <source>
        <dbReference type="ARBA" id="ARBA00022475"/>
    </source>
</evidence>
<dbReference type="Proteomes" id="UP001314181">
    <property type="component" value="Unassembled WGS sequence"/>
</dbReference>
<organism evidence="7 8">
    <name type="scientific">Candidatus Xenohaliotis californiensis</name>
    <dbReference type="NCBI Taxonomy" id="84677"/>
    <lineage>
        <taxon>Bacteria</taxon>
        <taxon>Pseudomonadati</taxon>
        <taxon>Pseudomonadota</taxon>
        <taxon>Alphaproteobacteria</taxon>
        <taxon>Rickettsiales</taxon>
        <taxon>Anaplasmataceae</taxon>
        <taxon>Candidatus Xenohaliotis</taxon>
    </lineage>
</organism>
<evidence type="ECO:0000256" key="4">
    <source>
        <dbReference type="ARBA" id="ARBA00022989"/>
    </source>
</evidence>
<evidence type="ECO:0000256" key="6">
    <source>
        <dbReference type="SAM" id="Phobius"/>
    </source>
</evidence>
<dbReference type="Pfam" id="PF04066">
    <property type="entry name" value="MrpF_PhaF"/>
    <property type="match status" value="1"/>
</dbReference>
<comment type="caution">
    <text evidence="7">The sequence shown here is derived from an EMBL/GenBank/DDBJ whole genome shotgun (WGS) entry which is preliminary data.</text>
</comment>
<dbReference type="InterPro" id="IPR007208">
    <property type="entry name" value="MrpF/PhaF-like"/>
</dbReference>
<evidence type="ECO:0000256" key="3">
    <source>
        <dbReference type="ARBA" id="ARBA00022692"/>
    </source>
</evidence>
<gene>
    <name evidence="7" type="ORF">CAXC1_320022</name>
</gene>
<comment type="subcellular location">
    <subcellularLocation>
        <location evidence="1">Cell membrane</location>
        <topology evidence="1">Multi-pass membrane protein</topology>
    </subcellularLocation>
</comment>
<proteinExistence type="predicted"/>
<evidence type="ECO:0008006" key="9">
    <source>
        <dbReference type="Google" id="ProtNLM"/>
    </source>
</evidence>
<dbReference type="EMBL" id="CAWVOK010000025">
    <property type="protein sequence ID" value="CAK8163217.1"/>
    <property type="molecule type" value="Genomic_DNA"/>
</dbReference>
<keyword evidence="3 6" id="KW-0812">Transmembrane</keyword>
<keyword evidence="5 6" id="KW-0472">Membrane</keyword>
<name>A0ABP0ET61_9RICK</name>
<keyword evidence="8" id="KW-1185">Reference proteome</keyword>
<sequence length="84" mass="9321">MLLIALIAILFSISLLLLAFFLHDTRFDKLLVVNALSTHTVALMAFFSAVYLTYDTFDAAIAYVCISFITSISVSNFFVMSKGK</sequence>
<reference evidence="7 8" key="1">
    <citation type="submission" date="2024-01" db="EMBL/GenBank/DDBJ databases">
        <authorList>
            <person name="Kunselman E."/>
        </authorList>
    </citation>
    <scope>NUCLEOTIDE SEQUENCE [LARGE SCALE GENOMIC DNA]</scope>
    <source>
        <strain evidence="7">2 abalone samples</strain>
    </source>
</reference>